<reference evidence="6 7" key="1">
    <citation type="journal article" date="2015" name="Environ. Microbiol.">
        <title>Metagenome sequence of Elaphomyces granulatus from sporocarp tissue reveals Ascomycota ectomycorrhizal fingerprints of genome expansion and a Proteobacteria-rich microbiome.</title>
        <authorList>
            <person name="Quandt C.A."/>
            <person name="Kohler A."/>
            <person name="Hesse C.N."/>
            <person name="Sharpton T.J."/>
            <person name="Martin F."/>
            <person name="Spatafora J.W."/>
        </authorList>
    </citation>
    <scope>NUCLEOTIDE SEQUENCE [LARGE SCALE GENOMIC DNA]</scope>
    <source>
        <strain evidence="6 7">OSC145934</strain>
    </source>
</reference>
<comment type="caution">
    <text evidence="6">The sequence shown here is derived from an EMBL/GenBank/DDBJ whole genome shotgun (WGS) entry which is preliminary data.</text>
</comment>
<dbReference type="PANTHER" id="PTHR10924">
    <property type="entry name" value="MAJOR FACILITATOR SUPERFAMILY PROTEIN-RELATED"/>
    <property type="match status" value="1"/>
</dbReference>
<evidence type="ECO:0000313" key="6">
    <source>
        <dbReference type="EMBL" id="OXV10286.1"/>
    </source>
</evidence>
<evidence type="ECO:0000256" key="4">
    <source>
        <dbReference type="ARBA" id="ARBA00023136"/>
    </source>
</evidence>
<dbReference type="Gene3D" id="1.20.1250.20">
    <property type="entry name" value="MFS general substrate transporter like domains"/>
    <property type="match status" value="2"/>
</dbReference>
<dbReference type="InterPro" id="IPR049680">
    <property type="entry name" value="FLVCR1-2_SLC49-like"/>
</dbReference>
<dbReference type="EMBL" id="NPHW01003013">
    <property type="protein sequence ID" value="OXV10286.1"/>
    <property type="molecule type" value="Genomic_DNA"/>
</dbReference>
<evidence type="ECO:0000256" key="3">
    <source>
        <dbReference type="ARBA" id="ARBA00022989"/>
    </source>
</evidence>
<dbReference type="InterPro" id="IPR036259">
    <property type="entry name" value="MFS_trans_sf"/>
</dbReference>
<keyword evidence="2 5" id="KW-0812">Transmembrane</keyword>
<feature type="transmembrane region" description="Helical" evidence="5">
    <location>
        <begin position="362"/>
        <end position="389"/>
    </location>
</feature>
<evidence type="ECO:0000256" key="5">
    <source>
        <dbReference type="SAM" id="Phobius"/>
    </source>
</evidence>
<feature type="transmembrane region" description="Helical" evidence="5">
    <location>
        <begin position="337"/>
        <end position="356"/>
    </location>
</feature>
<feature type="transmembrane region" description="Helical" evidence="5">
    <location>
        <begin position="434"/>
        <end position="456"/>
    </location>
</feature>
<feature type="transmembrane region" description="Helical" evidence="5">
    <location>
        <begin position="152"/>
        <end position="173"/>
    </location>
</feature>
<name>A0A232M1N7_9EURO</name>
<gene>
    <name evidence="6" type="ORF">Egran_01953</name>
</gene>
<feature type="transmembrane region" description="Helical" evidence="5">
    <location>
        <begin position="263"/>
        <end position="285"/>
    </location>
</feature>
<dbReference type="AlphaFoldDB" id="A0A232M1N7"/>
<sequence>MDLRSSSSTTSVTGLMRNPSLELIDTNASTKPLQESQRQRDGGESATQPLKYKVYKRRFFGLAQLVLLNIVINWDWLTFSAVSQTSAQYYGVSEDAINWLSIVYLFAFCVASPVVIYTLNHGGPKQSMIAASGLTLVGNWIRYAGTRASPPIFGLVIFGQILIGLAQPFVLAAPTRYSDLWFSDRGRTSATALATLANPFGAALGQLIDSIWTNQPSDIPNMVLYISILSSVASIPSIFLPAGPPSPPTSSAAIEKTPLAEAFWKLVSTPEFWLIWIPFAVYVGFFNSISSLLNQILSPYGYSETQAGIAGGILIIVGLIAAAIVSPITDRFKHYLGSIRMLVPIISVAYIGLVFAPSSPAGIVPSFVVCALLGASSFSILPLVLEYLVEITYPFPPEIGSTLCWTGGQLFGAVFIIIQSALKADATATPPSNMQHALIFSAVLAVAAAPFPLSLGRFGRNVGRRRLEIDVTAGRSP</sequence>
<dbReference type="InterPro" id="IPR011701">
    <property type="entry name" value="MFS"/>
</dbReference>
<proteinExistence type="predicted"/>
<dbReference type="OrthoDB" id="422206at2759"/>
<feature type="transmembrane region" description="Helical" evidence="5">
    <location>
        <begin position="59"/>
        <end position="77"/>
    </location>
</feature>
<protein>
    <recommendedName>
        <fullName evidence="8">Major facilitator superfamily (MFS) profile domain-containing protein</fullName>
    </recommendedName>
</protein>
<organism evidence="6 7">
    <name type="scientific">Elaphomyces granulatus</name>
    <dbReference type="NCBI Taxonomy" id="519963"/>
    <lineage>
        <taxon>Eukaryota</taxon>
        <taxon>Fungi</taxon>
        <taxon>Dikarya</taxon>
        <taxon>Ascomycota</taxon>
        <taxon>Pezizomycotina</taxon>
        <taxon>Eurotiomycetes</taxon>
        <taxon>Eurotiomycetidae</taxon>
        <taxon>Eurotiales</taxon>
        <taxon>Elaphomycetaceae</taxon>
        <taxon>Elaphomyces</taxon>
    </lineage>
</organism>
<evidence type="ECO:0000256" key="1">
    <source>
        <dbReference type="ARBA" id="ARBA00004141"/>
    </source>
</evidence>
<feature type="transmembrane region" description="Helical" evidence="5">
    <location>
        <begin position="97"/>
        <end position="119"/>
    </location>
</feature>
<dbReference type="Pfam" id="PF07690">
    <property type="entry name" value="MFS_1"/>
    <property type="match status" value="1"/>
</dbReference>
<evidence type="ECO:0008006" key="8">
    <source>
        <dbReference type="Google" id="ProtNLM"/>
    </source>
</evidence>
<evidence type="ECO:0000313" key="7">
    <source>
        <dbReference type="Proteomes" id="UP000243515"/>
    </source>
</evidence>
<dbReference type="GO" id="GO:0022857">
    <property type="term" value="F:transmembrane transporter activity"/>
    <property type="evidence" value="ECO:0007669"/>
    <property type="project" value="InterPro"/>
</dbReference>
<keyword evidence="4 5" id="KW-0472">Membrane</keyword>
<dbReference type="PANTHER" id="PTHR10924:SF6">
    <property type="entry name" value="SOLUTE CARRIER FAMILY 49 MEMBER A3"/>
    <property type="match status" value="1"/>
</dbReference>
<accession>A0A232M1N7</accession>
<feature type="transmembrane region" description="Helical" evidence="5">
    <location>
        <begin position="222"/>
        <end position="242"/>
    </location>
</feature>
<dbReference type="GO" id="GO:0016020">
    <property type="term" value="C:membrane"/>
    <property type="evidence" value="ECO:0007669"/>
    <property type="project" value="UniProtKB-SubCell"/>
</dbReference>
<keyword evidence="3 5" id="KW-1133">Transmembrane helix</keyword>
<comment type="subcellular location">
    <subcellularLocation>
        <location evidence="1">Membrane</location>
        <topology evidence="1">Multi-pass membrane protein</topology>
    </subcellularLocation>
</comment>
<evidence type="ECO:0000256" key="2">
    <source>
        <dbReference type="ARBA" id="ARBA00022692"/>
    </source>
</evidence>
<dbReference type="SUPFAM" id="SSF103473">
    <property type="entry name" value="MFS general substrate transporter"/>
    <property type="match status" value="1"/>
</dbReference>
<dbReference type="Proteomes" id="UP000243515">
    <property type="component" value="Unassembled WGS sequence"/>
</dbReference>
<feature type="transmembrane region" description="Helical" evidence="5">
    <location>
        <begin position="305"/>
        <end position="325"/>
    </location>
</feature>
<keyword evidence="7" id="KW-1185">Reference proteome</keyword>